<dbReference type="AlphaFoldDB" id="A0A0E9PMJ2"/>
<keyword evidence="1" id="KW-0732">Signal</keyword>
<reference evidence="2" key="2">
    <citation type="journal article" date="2015" name="Fish Shellfish Immunol.">
        <title>Early steps in the European eel (Anguilla anguilla)-Vibrio vulnificus interaction in the gills: Role of the RtxA13 toxin.</title>
        <authorList>
            <person name="Callol A."/>
            <person name="Pajuelo D."/>
            <person name="Ebbesson L."/>
            <person name="Teles M."/>
            <person name="MacKenzie S."/>
            <person name="Amaro C."/>
        </authorList>
    </citation>
    <scope>NUCLEOTIDE SEQUENCE</scope>
</reference>
<feature type="signal peptide" evidence="1">
    <location>
        <begin position="1"/>
        <end position="27"/>
    </location>
</feature>
<accession>A0A0E9PMJ2</accession>
<dbReference type="EMBL" id="GBXM01102736">
    <property type="protein sequence ID" value="JAH05841.1"/>
    <property type="molecule type" value="Transcribed_RNA"/>
</dbReference>
<protein>
    <submittedName>
        <fullName evidence="2">Uncharacterized protein</fullName>
    </submittedName>
</protein>
<organism evidence="2">
    <name type="scientific">Anguilla anguilla</name>
    <name type="common">European freshwater eel</name>
    <name type="synonym">Muraena anguilla</name>
    <dbReference type="NCBI Taxonomy" id="7936"/>
    <lineage>
        <taxon>Eukaryota</taxon>
        <taxon>Metazoa</taxon>
        <taxon>Chordata</taxon>
        <taxon>Craniata</taxon>
        <taxon>Vertebrata</taxon>
        <taxon>Euteleostomi</taxon>
        <taxon>Actinopterygii</taxon>
        <taxon>Neopterygii</taxon>
        <taxon>Teleostei</taxon>
        <taxon>Anguilliformes</taxon>
        <taxon>Anguillidae</taxon>
        <taxon>Anguilla</taxon>
    </lineage>
</organism>
<reference evidence="2" key="1">
    <citation type="submission" date="2014-11" db="EMBL/GenBank/DDBJ databases">
        <authorList>
            <person name="Amaro Gonzalez C."/>
        </authorList>
    </citation>
    <scope>NUCLEOTIDE SEQUENCE</scope>
</reference>
<evidence type="ECO:0000313" key="2">
    <source>
        <dbReference type="EMBL" id="JAH05841.1"/>
    </source>
</evidence>
<sequence>MMYSALRPTLHHLVTLLSLCIICFEQSENLCSLQSYNFAQNETFM</sequence>
<evidence type="ECO:0000256" key="1">
    <source>
        <dbReference type="SAM" id="SignalP"/>
    </source>
</evidence>
<name>A0A0E9PMJ2_ANGAN</name>
<feature type="chain" id="PRO_5002430740" evidence="1">
    <location>
        <begin position="28"/>
        <end position="45"/>
    </location>
</feature>
<proteinExistence type="predicted"/>